<feature type="region of interest" description="Disordered" evidence="2">
    <location>
        <begin position="187"/>
        <end position="209"/>
    </location>
</feature>
<dbReference type="Gene3D" id="1.25.40.10">
    <property type="entry name" value="Tetratricopeptide repeat domain"/>
    <property type="match status" value="1"/>
</dbReference>
<feature type="region of interest" description="Disordered" evidence="2">
    <location>
        <begin position="121"/>
        <end position="150"/>
    </location>
</feature>
<dbReference type="AlphaFoldDB" id="A0A085W2S1"/>
<dbReference type="Proteomes" id="UP000028725">
    <property type="component" value="Unassembled WGS sequence"/>
</dbReference>
<reference evidence="4 5" key="1">
    <citation type="submission" date="2014-04" db="EMBL/GenBank/DDBJ databases">
        <title>Genome assembly of Hyalangium minutum DSM 14724.</title>
        <authorList>
            <person name="Sharma G."/>
            <person name="Subramanian S."/>
        </authorList>
    </citation>
    <scope>NUCLEOTIDE SEQUENCE [LARGE SCALE GENOMIC DNA]</scope>
    <source>
        <strain evidence="4 5">DSM 14724</strain>
    </source>
</reference>
<dbReference type="SMART" id="SM00028">
    <property type="entry name" value="TPR"/>
    <property type="match status" value="2"/>
</dbReference>
<dbReference type="Pfam" id="PF13432">
    <property type="entry name" value="TPR_16"/>
    <property type="match status" value="1"/>
</dbReference>
<dbReference type="InterPro" id="IPR019734">
    <property type="entry name" value="TPR_rpt"/>
</dbReference>
<evidence type="ECO:0000313" key="5">
    <source>
        <dbReference type="Proteomes" id="UP000028725"/>
    </source>
</evidence>
<feature type="repeat" description="TPR" evidence="1">
    <location>
        <begin position="76"/>
        <end position="109"/>
    </location>
</feature>
<gene>
    <name evidence="4" type="ORF">DB31_4427</name>
</gene>
<dbReference type="RefSeq" id="WP_083969176.1">
    <property type="nucleotide sequence ID" value="NZ_JMCB01000024.1"/>
</dbReference>
<evidence type="ECO:0000256" key="2">
    <source>
        <dbReference type="SAM" id="MobiDB-lite"/>
    </source>
</evidence>
<keyword evidence="3" id="KW-1133">Transmembrane helix</keyword>
<organism evidence="4 5">
    <name type="scientific">Hyalangium minutum</name>
    <dbReference type="NCBI Taxonomy" id="394096"/>
    <lineage>
        <taxon>Bacteria</taxon>
        <taxon>Pseudomonadati</taxon>
        <taxon>Myxococcota</taxon>
        <taxon>Myxococcia</taxon>
        <taxon>Myxococcales</taxon>
        <taxon>Cystobacterineae</taxon>
        <taxon>Archangiaceae</taxon>
        <taxon>Hyalangium</taxon>
    </lineage>
</organism>
<dbReference type="STRING" id="394096.DB31_4427"/>
<keyword evidence="3" id="KW-0472">Membrane</keyword>
<name>A0A085W2S1_9BACT</name>
<keyword evidence="1" id="KW-0802">TPR repeat</keyword>
<dbReference type="SUPFAM" id="SSF48452">
    <property type="entry name" value="TPR-like"/>
    <property type="match status" value="1"/>
</dbReference>
<sequence length="463" mass="49485">MRWNVPVLVLGLGVLLGPVVLAQAPAGGEGSVATDSERSTQALAVYEQGKRLYDAKDYAGALEKFDQAAALEPGKARWQYNRGLTLRKLNRFPEAREALLQSLTLDPEYKKAEIDDKLREMGFSQSDPSPAATDGSTSAPSPASPESEPNDTAATVIAGVICFAGPLLFVGGLIFLIRFLIRRAKARGEDAPPQRRAPGKTSAKTPMRSVDVSPLDQRMEQVASALTSVEHALRLEEDADLRALLNQATMAEQRARDELAKARVGKVTPEAAEVPIRAAEEGAKAAEERARTLFGDRAFAPEGERVGCYFCARPLANASFRMQVPLKRGETVTSVLACPPCANMAAAGQPPPVKVRVEGNGRMVHWSELGGFDPYTHRHNAYPGTRNVPAWDFAPQRSLAEVAAIAAGGAAIGGLAAYGVSKLLDLDSAQEAAAAQAAAQAATQAAARKASEQREERDWRDHS</sequence>
<protein>
    <submittedName>
        <fullName evidence="4">Tetratricopeptide repeat domain protein</fullName>
    </submittedName>
</protein>
<dbReference type="EMBL" id="JMCB01000024">
    <property type="protein sequence ID" value="KFE61984.1"/>
    <property type="molecule type" value="Genomic_DNA"/>
</dbReference>
<dbReference type="InterPro" id="IPR011990">
    <property type="entry name" value="TPR-like_helical_dom_sf"/>
</dbReference>
<accession>A0A085W2S1</accession>
<proteinExistence type="predicted"/>
<evidence type="ECO:0000256" key="3">
    <source>
        <dbReference type="SAM" id="Phobius"/>
    </source>
</evidence>
<evidence type="ECO:0000313" key="4">
    <source>
        <dbReference type="EMBL" id="KFE61984.1"/>
    </source>
</evidence>
<keyword evidence="5" id="KW-1185">Reference proteome</keyword>
<evidence type="ECO:0000256" key="1">
    <source>
        <dbReference type="PROSITE-ProRule" id="PRU00339"/>
    </source>
</evidence>
<dbReference type="PROSITE" id="PS50005">
    <property type="entry name" value="TPR"/>
    <property type="match status" value="2"/>
</dbReference>
<feature type="repeat" description="TPR" evidence="1">
    <location>
        <begin position="42"/>
        <end position="75"/>
    </location>
</feature>
<comment type="caution">
    <text evidence="4">The sequence shown here is derived from an EMBL/GenBank/DDBJ whole genome shotgun (WGS) entry which is preliminary data.</text>
</comment>
<feature type="compositionally biased region" description="Low complexity" evidence="2">
    <location>
        <begin position="128"/>
        <end position="147"/>
    </location>
</feature>
<keyword evidence="3" id="KW-0812">Transmembrane</keyword>
<feature type="transmembrane region" description="Helical" evidence="3">
    <location>
        <begin position="153"/>
        <end position="177"/>
    </location>
</feature>
<dbReference type="OrthoDB" id="5506088at2"/>